<protein>
    <submittedName>
        <fullName evidence="2">Uncharacterized protein</fullName>
    </submittedName>
</protein>
<feature type="compositionally biased region" description="Basic residues" evidence="1">
    <location>
        <begin position="1"/>
        <end position="25"/>
    </location>
</feature>
<dbReference type="EMBL" id="BMAV01014892">
    <property type="protein sequence ID" value="GFY63687.1"/>
    <property type="molecule type" value="Genomic_DNA"/>
</dbReference>
<comment type="caution">
    <text evidence="2">The sequence shown here is derived from an EMBL/GenBank/DDBJ whole genome shotgun (WGS) entry which is preliminary data.</text>
</comment>
<keyword evidence="3" id="KW-1185">Reference proteome</keyword>
<dbReference type="AlphaFoldDB" id="A0A8X6Y1M3"/>
<organism evidence="2 3">
    <name type="scientific">Trichonephila inaurata madagascariensis</name>
    <dbReference type="NCBI Taxonomy" id="2747483"/>
    <lineage>
        <taxon>Eukaryota</taxon>
        <taxon>Metazoa</taxon>
        <taxon>Ecdysozoa</taxon>
        <taxon>Arthropoda</taxon>
        <taxon>Chelicerata</taxon>
        <taxon>Arachnida</taxon>
        <taxon>Araneae</taxon>
        <taxon>Araneomorphae</taxon>
        <taxon>Entelegynae</taxon>
        <taxon>Araneoidea</taxon>
        <taxon>Nephilidae</taxon>
        <taxon>Trichonephila</taxon>
        <taxon>Trichonephila inaurata</taxon>
    </lineage>
</organism>
<proteinExistence type="predicted"/>
<evidence type="ECO:0000256" key="1">
    <source>
        <dbReference type="SAM" id="MobiDB-lite"/>
    </source>
</evidence>
<sequence length="98" mass="11295">MLRYGTHVRRTGSRANRKTRRRRGDRRVMPQTFVDSTVTRFTVKSDVMLLVLQTISRCFSETNPQSKSSFRLLSVTSKHRLVSSQSDAACHRLVKRGV</sequence>
<gene>
    <name evidence="2" type="ORF">TNIN_347481</name>
</gene>
<evidence type="ECO:0000313" key="3">
    <source>
        <dbReference type="Proteomes" id="UP000886998"/>
    </source>
</evidence>
<accession>A0A8X6Y1M3</accession>
<dbReference type="Proteomes" id="UP000886998">
    <property type="component" value="Unassembled WGS sequence"/>
</dbReference>
<evidence type="ECO:0000313" key="2">
    <source>
        <dbReference type="EMBL" id="GFY63687.1"/>
    </source>
</evidence>
<name>A0A8X6Y1M3_9ARAC</name>
<feature type="region of interest" description="Disordered" evidence="1">
    <location>
        <begin position="1"/>
        <end position="27"/>
    </location>
</feature>
<reference evidence="2" key="1">
    <citation type="submission" date="2020-08" db="EMBL/GenBank/DDBJ databases">
        <title>Multicomponent nature underlies the extraordinary mechanical properties of spider dragline silk.</title>
        <authorList>
            <person name="Kono N."/>
            <person name="Nakamura H."/>
            <person name="Mori M."/>
            <person name="Yoshida Y."/>
            <person name="Ohtoshi R."/>
            <person name="Malay A.D."/>
            <person name="Moran D.A.P."/>
            <person name="Tomita M."/>
            <person name="Numata K."/>
            <person name="Arakawa K."/>
        </authorList>
    </citation>
    <scope>NUCLEOTIDE SEQUENCE</scope>
</reference>